<dbReference type="SUPFAM" id="SSF53756">
    <property type="entry name" value="UDP-Glycosyltransferase/glycogen phosphorylase"/>
    <property type="match status" value="1"/>
</dbReference>
<dbReference type="InterPro" id="IPR007235">
    <property type="entry name" value="Glyco_trans_28_C"/>
</dbReference>
<dbReference type="InterPro" id="IPR004276">
    <property type="entry name" value="GlycoTrans_28_N"/>
</dbReference>
<keyword evidence="11" id="KW-1133">Transmembrane helix</keyword>
<evidence type="ECO:0000256" key="4">
    <source>
        <dbReference type="ARBA" id="ARBA00022679"/>
    </source>
</evidence>
<organism evidence="14 15">
    <name type="scientific">Candidatus Kuenenbacteria bacterium CG1_02_38_13</name>
    <dbReference type="NCBI Taxonomy" id="1805235"/>
    <lineage>
        <taxon>Bacteria</taxon>
        <taxon>Candidatus Kueneniibacteriota</taxon>
    </lineage>
</organism>
<comment type="catalytic activity">
    <reaction evidence="10">
        <text>di-trans,octa-cis-undecaprenyl diphospho-N-acetyl-alpha-D-muramoyl-L-alanyl-D-glutamyl-meso-2,6-diaminopimeloyl-D-alanyl-D-alanine + UDP-N-acetyl-alpha-D-glucosamine = di-trans,octa-cis-undecaprenyl diphospho-[N-acetyl-alpha-D-glucosaminyl-(1-&gt;4)]-N-acetyl-alpha-D-muramoyl-L-alanyl-D-glutamyl-meso-2,6-diaminopimeloyl-D-alanyl-D-alanine + UDP + H(+)</text>
        <dbReference type="Rhea" id="RHEA:31227"/>
        <dbReference type="ChEBI" id="CHEBI:15378"/>
        <dbReference type="ChEBI" id="CHEBI:57705"/>
        <dbReference type="ChEBI" id="CHEBI:58223"/>
        <dbReference type="ChEBI" id="CHEBI:61387"/>
        <dbReference type="ChEBI" id="CHEBI:61388"/>
        <dbReference type="EC" id="2.4.1.227"/>
    </reaction>
</comment>
<dbReference type="GO" id="GO:0008360">
    <property type="term" value="P:regulation of cell shape"/>
    <property type="evidence" value="ECO:0007669"/>
    <property type="project" value="UniProtKB-KW"/>
</dbReference>
<proteinExistence type="inferred from homology"/>
<comment type="pathway">
    <text evidence="10">Cell wall biogenesis; peptidoglycan biosynthesis.</text>
</comment>
<evidence type="ECO:0000313" key="15">
    <source>
        <dbReference type="Proteomes" id="UP000182465"/>
    </source>
</evidence>
<keyword evidence="5 10" id="KW-0133">Cell shape</keyword>
<keyword evidence="1 10" id="KW-1003">Cell membrane</keyword>
<keyword evidence="11" id="KW-0812">Transmembrane</keyword>
<dbReference type="EC" id="2.4.1.227" evidence="10"/>
<name>A0A1J4U4R3_9BACT</name>
<dbReference type="GO" id="GO:0005975">
    <property type="term" value="P:carbohydrate metabolic process"/>
    <property type="evidence" value="ECO:0007669"/>
    <property type="project" value="InterPro"/>
</dbReference>
<dbReference type="PANTHER" id="PTHR21015:SF27">
    <property type="entry name" value="UDP-N-ACETYLGLUCOSAMINE--N-ACETYLMURAMYL-(PENTAPEPTIDE) PYROPHOSPHORYL-UNDECAPRENOL N-ACETYLGLUCOSAMINE TRANSFERASE"/>
    <property type="match status" value="1"/>
</dbReference>
<evidence type="ECO:0000256" key="3">
    <source>
        <dbReference type="ARBA" id="ARBA00022676"/>
    </source>
</evidence>
<evidence type="ECO:0000256" key="1">
    <source>
        <dbReference type="ARBA" id="ARBA00022475"/>
    </source>
</evidence>
<dbReference type="GO" id="GO:0071555">
    <property type="term" value="P:cell wall organization"/>
    <property type="evidence" value="ECO:0007669"/>
    <property type="project" value="UniProtKB-KW"/>
</dbReference>
<dbReference type="UniPathway" id="UPA00219"/>
<accession>A0A1J4U4R3</accession>
<keyword evidence="7 10" id="KW-0472">Membrane</keyword>
<evidence type="ECO:0000256" key="6">
    <source>
        <dbReference type="ARBA" id="ARBA00022984"/>
    </source>
</evidence>
<dbReference type="NCBIfam" id="TIGR01133">
    <property type="entry name" value="murG"/>
    <property type="match status" value="1"/>
</dbReference>
<dbReference type="InterPro" id="IPR006009">
    <property type="entry name" value="GlcNAc_MurG"/>
</dbReference>
<feature type="binding site" evidence="10">
    <location>
        <position position="165"/>
    </location>
    <ligand>
        <name>UDP-N-acetyl-alpha-D-glucosamine</name>
        <dbReference type="ChEBI" id="CHEBI:57705"/>
    </ligand>
</feature>
<feature type="binding site" evidence="10">
    <location>
        <position position="292"/>
    </location>
    <ligand>
        <name>UDP-N-acetyl-alpha-D-glucosamine</name>
        <dbReference type="ChEBI" id="CHEBI:57705"/>
    </ligand>
</feature>
<gene>
    <name evidence="10" type="primary">murG</name>
    <name evidence="14" type="ORF">AUJ29_01110</name>
</gene>
<evidence type="ECO:0000259" key="12">
    <source>
        <dbReference type="Pfam" id="PF03033"/>
    </source>
</evidence>
<dbReference type="GO" id="GO:0050511">
    <property type="term" value="F:undecaprenyldiphospho-muramoylpentapeptide beta-N-acetylglucosaminyltransferase activity"/>
    <property type="evidence" value="ECO:0007669"/>
    <property type="project" value="UniProtKB-UniRule"/>
</dbReference>
<keyword evidence="6 10" id="KW-0573">Peptidoglycan synthesis</keyword>
<dbReference type="Gene3D" id="3.40.50.2000">
    <property type="entry name" value="Glycogen Phosphorylase B"/>
    <property type="match status" value="2"/>
</dbReference>
<feature type="domain" description="Glycosyl transferase family 28 C-terminal" evidence="13">
    <location>
        <begin position="192"/>
        <end position="338"/>
    </location>
</feature>
<dbReference type="Pfam" id="PF03033">
    <property type="entry name" value="Glyco_transf_28"/>
    <property type="match status" value="1"/>
</dbReference>
<sequence>MKIVFTGGGTMGSVVPLLAVIEHLKQKDPSIDYLWIGTRYGPEKQVVVDYNIDFKHIFCGKLRRYFSFRNIIDVFYVIFGFLQSLLILKKFRPRVIVSAGGFVAVPVVWAGWFLGIKSFIHQQDVRPGLSNKLCAWCAEKITVCFASSAAYFNEKKILVVGNPVRESFRREFMKADRNKLLAKYNFKQNLPIVLITAGGRGSLLINDIVLDSLDELTKICQIAHITGRNRSVRFARHKKNYANYREYEFMIDDINILRLADLVVSRAGMSTLTELTCLGKPSIIIPIPDSHQEDNARYFAERGAVEILEQKNLEPGKFIASIKEILCDKQKIKNLAENIHHVIKFGAEEKIVRIIGSI</sequence>
<dbReference type="GO" id="GO:0051991">
    <property type="term" value="F:UDP-N-acetyl-D-glucosamine:N-acetylmuramoyl-L-alanyl-D-glutamyl-meso-2,6-diaminopimelyl-D-alanyl-D-alanine-diphosphoundecaprenol 4-beta-N-acetylglucosaminlytransferase activity"/>
    <property type="evidence" value="ECO:0007669"/>
    <property type="project" value="RHEA"/>
</dbReference>
<comment type="similarity">
    <text evidence="10">Belongs to the glycosyltransferase 28 family. MurG subfamily.</text>
</comment>
<dbReference type="GO" id="GO:0009252">
    <property type="term" value="P:peptidoglycan biosynthetic process"/>
    <property type="evidence" value="ECO:0007669"/>
    <property type="project" value="UniProtKB-UniRule"/>
</dbReference>
<dbReference type="AlphaFoldDB" id="A0A1J4U4R3"/>
<dbReference type="GO" id="GO:0051301">
    <property type="term" value="P:cell division"/>
    <property type="evidence" value="ECO:0007669"/>
    <property type="project" value="UniProtKB-KW"/>
</dbReference>
<evidence type="ECO:0000313" key="14">
    <source>
        <dbReference type="EMBL" id="OIO17582.1"/>
    </source>
</evidence>
<keyword evidence="2 10" id="KW-0132">Cell division</keyword>
<keyword evidence="3 10" id="KW-0328">Glycosyltransferase</keyword>
<dbReference type="Proteomes" id="UP000182465">
    <property type="component" value="Unassembled WGS sequence"/>
</dbReference>
<comment type="caution">
    <text evidence="14">The sequence shown here is derived from an EMBL/GenBank/DDBJ whole genome shotgun (WGS) entry which is preliminary data.</text>
</comment>
<evidence type="ECO:0000256" key="7">
    <source>
        <dbReference type="ARBA" id="ARBA00023136"/>
    </source>
</evidence>
<evidence type="ECO:0000256" key="9">
    <source>
        <dbReference type="ARBA" id="ARBA00023316"/>
    </source>
</evidence>
<evidence type="ECO:0000256" key="11">
    <source>
        <dbReference type="SAM" id="Phobius"/>
    </source>
</evidence>
<evidence type="ECO:0000256" key="5">
    <source>
        <dbReference type="ARBA" id="ARBA00022960"/>
    </source>
</evidence>
<reference evidence="14 15" key="1">
    <citation type="journal article" date="2016" name="Environ. Microbiol.">
        <title>Genomic resolution of a cold subsurface aquifer community provides metabolic insights for novel microbes adapted to high CO concentrations.</title>
        <authorList>
            <person name="Probst A.J."/>
            <person name="Castelle C.J."/>
            <person name="Singh A."/>
            <person name="Brown C.T."/>
            <person name="Anantharaman K."/>
            <person name="Sharon I."/>
            <person name="Hug L.A."/>
            <person name="Burstein D."/>
            <person name="Emerson J.B."/>
            <person name="Thomas B.C."/>
            <person name="Banfield J.F."/>
        </authorList>
    </citation>
    <scope>NUCLEOTIDE SEQUENCE [LARGE SCALE GENOMIC DNA]</scope>
    <source>
        <strain evidence="14">CG1_02_38_13</strain>
    </source>
</reference>
<feature type="transmembrane region" description="Helical" evidence="11">
    <location>
        <begin position="95"/>
        <end position="116"/>
    </location>
</feature>
<keyword evidence="8 10" id="KW-0131">Cell cycle</keyword>
<dbReference type="HAMAP" id="MF_00033">
    <property type="entry name" value="MurG"/>
    <property type="match status" value="1"/>
</dbReference>
<evidence type="ECO:0000256" key="8">
    <source>
        <dbReference type="ARBA" id="ARBA00023306"/>
    </source>
</evidence>
<comment type="function">
    <text evidence="10">Cell wall formation. Catalyzes the transfer of a GlcNAc subunit on undecaprenyl-pyrophosphoryl-MurNAc-pentapeptide (lipid intermediate I) to form undecaprenyl-pyrophosphoryl-MurNAc-(pentapeptide)GlcNAc (lipid intermediate II).</text>
</comment>
<feature type="transmembrane region" description="Helical" evidence="11">
    <location>
        <begin position="71"/>
        <end position="89"/>
    </location>
</feature>
<protein>
    <recommendedName>
        <fullName evidence="10">UDP-N-acetylglucosamine--N-acetylmuramyl-(pentapeptide) pyrophosphoryl-undecaprenol N-acetylglucosamine transferase</fullName>
        <ecNumber evidence="10">2.4.1.227</ecNumber>
    </recommendedName>
    <alternativeName>
        <fullName evidence="10">Undecaprenyl-PP-MurNAc-pentapeptide-UDPGlcNAc GlcNAc transferase</fullName>
    </alternativeName>
</protein>
<feature type="domain" description="Glycosyltransferase family 28 N-terminal" evidence="12">
    <location>
        <begin position="3"/>
        <end position="141"/>
    </location>
</feature>
<dbReference type="PANTHER" id="PTHR21015">
    <property type="entry name" value="UDP-N-ACETYLGLUCOSAMINE--N-ACETYLMURAMYL-(PENTAPEPTIDE) PYROPHOSPHORYL-UNDECAPRENOL N-ACETYLGLUCOSAMINE TRANSFERASE 1"/>
    <property type="match status" value="1"/>
</dbReference>
<evidence type="ECO:0000256" key="10">
    <source>
        <dbReference type="HAMAP-Rule" id="MF_00033"/>
    </source>
</evidence>
<dbReference type="Pfam" id="PF04101">
    <property type="entry name" value="Glyco_tran_28_C"/>
    <property type="match status" value="1"/>
</dbReference>
<evidence type="ECO:0000259" key="13">
    <source>
        <dbReference type="Pfam" id="PF04101"/>
    </source>
</evidence>
<evidence type="ECO:0000256" key="2">
    <source>
        <dbReference type="ARBA" id="ARBA00022618"/>
    </source>
</evidence>
<keyword evidence="9 10" id="KW-0961">Cell wall biogenesis/degradation</keyword>
<comment type="caution">
    <text evidence="10">Lacks conserved residue(s) required for the propagation of feature annotation.</text>
</comment>
<dbReference type="CDD" id="cd03785">
    <property type="entry name" value="GT28_MurG"/>
    <property type="match status" value="1"/>
</dbReference>
<comment type="subcellular location">
    <subcellularLocation>
        <location evidence="10">Cell membrane</location>
        <topology evidence="10">Peripheral membrane protein</topology>
        <orientation evidence="10">Cytoplasmic side</orientation>
    </subcellularLocation>
</comment>
<keyword evidence="4 10" id="KW-0808">Transferase</keyword>
<dbReference type="GO" id="GO:0005886">
    <property type="term" value="C:plasma membrane"/>
    <property type="evidence" value="ECO:0007669"/>
    <property type="project" value="UniProtKB-SubCell"/>
</dbReference>
<dbReference type="EMBL" id="MNVB01000027">
    <property type="protein sequence ID" value="OIO17582.1"/>
    <property type="molecule type" value="Genomic_DNA"/>
</dbReference>